<keyword evidence="3" id="KW-1185">Reference proteome</keyword>
<dbReference type="EMBL" id="JASCZI010211500">
    <property type="protein sequence ID" value="MED6193260.1"/>
    <property type="molecule type" value="Genomic_DNA"/>
</dbReference>
<comment type="caution">
    <text evidence="2">The sequence shown here is derived from an EMBL/GenBank/DDBJ whole genome shotgun (WGS) entry which is preliminary data.</text>
</comment>
<evidence type="ECO:0000256" key="1">
    <source>
        <dbReference type="SAM" id="MobiDB-lite"/>
    </source>
</evidence>
<protein>
    <submittedName>
        <fullName evidence="2">Uncharacterized protein</fullName>
    </submittedName>
</protein>
<reference evidence="2 3" key="1">
    <citation type="journal article" date="2023" name="Plants (Basel)">
        <title>Bridging the Gap: Combining Genomics and Transcriptomics Approaches to Understand Stylosanthes scabra, an Orphan Legume from the Brazilian Caatinga.</title>
        <authorList>
            <person name="Ferreira-Neto J.R.C."/>
            <person name="da Silva M.D."/>
            <person name="Binneck E."/>
            <person name="de Melo N.F."/>
            <person name="da Silva R.H."/>
            <person name="de Melo A.L.T.M."/>
            <person name="Pandolfi V."/>
            <person name="Bustamante F.O."/>
            <person name="Brasileiro-Vidal A.C."/>
            <person name="Benko-Iseppon A.M."/>
        </authorList>
    </citation>
    <scope>NUCLEOTIDE SEQUENCE [LARGE SCALE GENOMIC DNA]</scope>
    <source>
        <tissue evidence="2">Leaves</tissue>
    </source>
</reference>
<sequence length="135" mass="14660">MSSERGGSRIPRATCSSSPTDSIVSSATSRPKRQRDHTHEDEHSDGPRPRSSCMRATTYRHLFARGASSQGVVRQTDRVLPAPVLPVRTRGSPSCMLRSGGTMEDAGEALPSLDFSILPSDEQTTPDIYSDHAYS</sequence>
<organism evidence="2 3">
    <name type="scientific">Stylosanthes scabra</name>
    <dbReference type="NCBI Taxonomy" id="79078"/>
    <lineage>
        <taxon>Eukaryota</taxon>
        <taxon>Viridiplantae</taxon>
        <taxon>Streptophyta</taxon>
        <taxon>Embryophyta</taxon>
        <taxon>Tracheophyta</taxon>
        <taxon>Spermatophyta</taxon>
        <taxon>Magnoliopsida</taxon>
        <taxon>eudicotyledons</taxon>
        <taxon>Gunneridae</taxon>
        <taxon>Pentapetalae</taxon>
        <taxon>rosids</taxon>
        <taxon>fabids</taxon>
        <taxon>Fabales</taxon>
        <taxon>Fabaceae</taxon>
        <taxon>Papilionoideae</taxon>
        <taxon>50 kb inversion clade</taxon>
        <taxon>dalbergioids sensu lato</taxon>
        <taxon>Dalbergieae</taxon>
        <taxon>Pterocarpus clade</taxon>
        <taxon>Stylosanthes</taxon>
    </lineage>
</organism>
<evidence type="ECO:0000313" key="2">
    <source>
        <dbReference type="EMBL" id="MED6193260.1"/>
    </source>
</evidence>
<gene>
    <name evidence="2" type="ORF">PIB30_017651</name>
</gene>
<feature type="compositionally biased region" description="Basic and acidic residues" evidence="1">
    <location>
        <begin position="37"/>
        <end position="48"/>
    </location>
</feature>
<evidence type="ECO:0000313" key="3">
    <source>
        <dbReference type="Proteomes" id="UP001341840"/>
    </source>
</evidence>
<proteinExistence type="predicted"/>
<feature type="region of interest" description="Disordered" evidence="1">
    <location>
        <begin position="84"/>
        <end position="105"/>
    </location>
</feature>
<dbReference type="Proteomes" id="UP001341840">
    <property type="component" value="Unassembled WGS sequence"/>
</dbReference>
<feature type="region of interest" description="Disordered" evidence="1">
    <location>
        <begin position="1"/>
        <end position="54"/>
    </location>
</feature>
<feature type="compositionally biased region" description="Polar residues" evidence="1">
    <location>
        <begin position="14"/>
        <end position="29"/>
    </location>
</feature>
<name>A0ABU6X563_9FABA</name>
<accession>A0ABU6X563</accession>